<dbReference type="GO" id="GO:0003755">
    <property type="term" value="F:peptidyl-prolyl cis-trans isomerase activity"/>
    <property type="evidence" value="ECO:0007669"/>
    <property type="project" value="UniProtKB-UniRule"/>
</dbReference>
<dbReference type="InterPro" id="IPR020892">
    <property type="entry name" value="Cyclophilin-type_PPIase_CS"/>
</dbReference>
<dbReference type="STRING" id="1798644.A2122_03075"/>
<keyword evidence="1 3" id="KW-0697">Rotamase</keyword>
<dbReference type="PROSITE" id="PS00170">
    <property type="entry name" value="CSA_PPIASE_1"/>
    <property type="match status" value="1"/>
</dbReference>
<comment type="caution">
    <text evidence="5">The sequence shown here is derived from an EMBL/GenBank/DDBJ whole genome shotgun (WGS) entry which is preliminary data.</text>
</comment>
<organism evidence="5 6">
    <name type="scientific">Candidatus Liptonbacteria bacterium GWB1_49_6</name>
    <dbReference type="NCBI Taxonomy" id="1798644"/>
    <lineage>
        <taxon>Bacteria</taxon>
        <taxon>Candidatus Liptoniibacteriota</taxon>
    </lineage>
</organism>
<dbReference type="InterPro" id="IPR044666">
    <property type="entry name" value="Cyclophilin_A-like"/>
</dbReference>
<dbReference type="Pfam" id="PF00160">
    <property type="entry name" value="Pro_isomerase"/>
    <property type="match status" value="1"/>
</dbReference>
<dbReference type="Gene3D" id="2.40.100.10">
    <property type="entry name" value="Cyclophilin-like"/>
    <property type="match status" value="1"/>
</dbReference>
<feature type="domain" description="PPIase cyclophilin-type" evidence="4">
    <location>
        <begin position="40"/>
        <end position="194"/>
    </location>
</feature>
<gene>
    <name evidence="5" type="ORF">A2122_03075</name>
</gene>
<comment type="function">
    <text evidence="3">PPIases accelerate the folding of proteins. It catalyzes the cis-trans isomerization of proline imidic peptide bonds in oligopeptides.</text>
</comment>
<comment type="similarity">
    <text evidence="3">Belongs to the cyclophilin-type PPIase family.</text>
</comment>
<evidence type="ECO:0000313" key="5">
    <source>
        <dbReference type="EMBL" id="OGY96389.1"/>
    </source>
</evidence>
<dbReference type="CDD" id="cd00317">
    <property type="entry name" value="cyclophilin"/>
    <property type="match status" value="1"/>
</dbReference>
<dbReference type="AlphaFoldDB" id="A0A1G2C6J8"/>
<dbReference type="InterPro" id="IPR029000">
    <property type="entry name" value="Cyclophilin-like_dom_sf"/>
</dbReference>
<proteinExistence type="inferred from homology"/>
<dbReference type="Proteomes" id="UP000176648">
    <property type="component" value="Unassembled WGS sequence"/>
</dbReference>
<dbReference type="PANTHER" id="PTHR45625:SF4">
    <property type="entry name" value="PEPTIDYLPROLYL ISOMERASE DOMAIN AND WD REPEAT-CONTAINING PROTEIN 1"/>
    <property type="match status" value="1"/>
</dbReference>
<dbReference type="PROSITE" id="PS50072">
    <property type="entry name" value="CSA_PPIASE_2"/>
    <property type="match status" value="1"/>
</dbReference>
<name>A0A1G2C6J8_9BACT</name>
<reference evidence="5 6" key="1">
    <citation type="journal article" date="2016" name="Nat. Commun.">
        <title>Thousands of microbial genomes shed light on interconnected biogeochemical processes in an aquifer system.</title>
        <authorList>
            <person name="Anantharaman K."/>
            <person name="Brown C.T."/>
            <person name="Hug L.A."/>
            <person name="Sharon I."/>
            <person name="Castelle C.J."/>
            <person name="Probst A.J."/>
            <person name="Thomas B.C."/>
            <person name="Singh A."/>
            <person name="Wilkins M.J."/>
            <person name="Karaoz U."/>
            <person name="Brodie E.L."/>
            <person name="Williams K.H."/>
            <person name="Hubbard S.S."/>
            <person name="Banfield J.F."/>
        </authorList>
    </citation>
    <scope>NUCLEOTIDE SEQUENCE [LARGE SCALE GENOMIC DNA]</scope>
</reference>
<evidence type="ECO:0000256" key="2">
    <source>
        <dbReference type="ARBA" id="ARBA00023235"/>
    </source>
</evidence>
<evidence type="ECO:0000259" key="4">
    <source>
        <dbReference type="PROSITE" id="PS50072"/>
    </source>
</evidence>
<keyword evidence="2 3" id="KW-0413">Isomerase</keyword>
<evidence type="ECO:0000313" key="6">
    <source>
        <dbReference type="Proteomes" id="UP000176648"/>
    </source>
</evidence>
<sequence length="197" mass="21167">MAKAIIFIVLVGVILWGAVSYVNRKPSPETTGKITGAPAAMHMVTIKTNLGDIKFETYDADAPKTVENFITLANKGFYNGLVFHRVIKGFMIQGGDPKGDGTGGPGYKFDDELNPSTPSYQAGYKKGVVAMANAGPNTNGSQFFIMLEDKPLQKDYTIFGKVVSGQDVVDIIGSVKTDANDRPVSPIKMEKVTVGEK</sequence>
<dbReference type="EC" id="5.2.1.8" evidence="3"/>
<dbReference type="EMBL" id="MHKU01000033">
    <property type="protein sequence ID" value="OGY96389.1"/>
    <property type="molecule type" value="Genomic_DNA"/>
</dbReference>
<dbReference type="PANTHER" id="PTHR45625">
    <property type="entry name" value="PEPTIDYL-PROLYL CIS-TRANS ISOMERASE-RELATED"/>
    <property type="match status" value="1"/>
</dbReference>
<evidence type="ECO:0000256" key="3">
    <source>
        <dbReference type="RuleBase" id="RU363019"/>
    </source>
</evidence>
<comment type="catalytic activity">
    <reaction evidence="3">
        <text>[protein]-peptidylproline (omega=180) = [protein]-peptidylproline (omega=0)</text>
        <dbReference type="Rhea" id="RHEA:16237"/>
        <dbReference type="Rhea" id="RHEA-COMP:10747"/>
        <dbReference type="Rhea" id="RHEA-COMP:10748"/>
        <dbReference type="ChEBI" id="CHEBI:83833"/>
        <dbReference type="ChEBI" id="CHEBI:83834"/>
        <dbReference type="EC" id="5.2.1.8"/>
    </reaction>
</comment>
<evidence type="ECO:0000256" key="1">
    <source>
        <dbReference type="ARBA" id="ARBA00023110"/>
    </source>
</evidence>
<dbReference type="PRINTS" id="PR00153">
    <property type="entry name" value="CSAPPISMRASE"/>
</dbReference>
<accession>A0A1G2C6J8</accession>
<protein>
    <recommendedName>
        <fullName evidence="3">Peptidyl-prolyl cis-trans isomerase</fullName>
        <shortName evidence="3">PPIase</shortName>
        <ecNumber evidence="3">5.2.1.8</ecNumber>
    </recommendedName>
</protein>
<dbReference type="SUPFAM" id="SSF50891">
    <property type="entry name" value="Cyclophilin-like"/>
    <property type="match status" value="1"/>
</dbReference>
<dbReference type="GO" id="GO:0006457">
    <property type="term" value="P:protein folding"/>
    <property type="evidence" value="ECO:0007669"/>
    <property type="project" value="InterPro"/>
</dbReference>
<dbReference type="InterPro" id="IPR002130">
    <property type="entry name" value="Cyclophilin-type_PPIase_dom"/>
</dbReference>